<comment type="caution">
    <text evidence="1">The sequence shown here is derived from an EMBL/GenBank/DDBJ whole genome shotgun (WGS) entry which is preliminary data.</text>
</comment>
<name>A0A5B7GR19_PORTR</name>
<gene>
    <name evidence="1" type="ORF">E2C01_054109</name>
</gene>
<evidence type="ECO:0000313" key="2">
    <source>
        <dbReference type="Proteomes" id="UP000324222"/>
    </source>
</evidence>
<organism evidence="1 2">
    <name type="scientific">Portunus trituberculatus</name>
    <name type="common">Swimming crab</name>
    <name type="synonym">Neptunus trituberculatus</name>
    <dbReference type="NCBI Taxonomy" id="210409"/>
    <lineage>
        <taxon>Eukaryota</taxon>
        <taxon>Metazoa</taxon>
        <taxon>Ecdysozoa</taxon>
        <taxon>Arthropoda</taxon>
        <taxon>Crustacea</taxon>
        <taxon>Multicrustacea</taxon>
        <taxon>Malacostraca</taxon>
        <taxon>Eumalacostraca</taxon>
        <taxon>Eucarida</taxon>
        <taxon>Decapoda</taxon>
        <taxon>Pleocyemata</taxon>
        <taxon>Brachyura</taxon>
        <taxon>Eubrachyura</taxon>
        <taxon>Portunoidea</taxon>
        <taxon>Portunidae</taxon>
        <taxon>Portuninae</taxon>
        <taxon>Portunus</taxon>
    </lineage>
</organism>
<keyword evidence="2" id="KW-1185">Reference proteome</keyword>
<proteinExistence type="predicted"/>
<evidence type="ECO:0000313" key="1">
    <source>
        <dbReference type="EMBL" id="MPC60073.1"/>
    </source>
</evidence>
<dbReference type="AlphaFoldDB" id="A0A5B7GR19"/>
<reference evidence="1 2" key="1">
    <citation type="submission" date="2019-05" db="EMBL/GenBank/DDBJ databases">
        <title>Another draft genome of Portunus trituberculatus and its Hox gene families provides insights of decapod evolution.</title>
        <authorList>
            <person name="Jeong J.-H."/>
            <person name="Song I."/>
            <person name="Kim S."/>
            <person name="Choi T."/>
            <person name="Kim D."/>
            <person name="Ryu S."/>
            <person name="Kim W."/>
        </authorList>
    </citation>
    <scope>NUCLEOTIDE SEQUENCE [LARGE SCALE GENOMIC DNA]</scope>
    <source>
        <tissue evidence="1">Muscle</tissue>
    </source>
</reference>
<dbReference type="EMBL" id="VSRR010017150">
    <property type="protein sequence ID" value="MPC60073.1"/>
    <property type="molecule type" value="Genomic_DNA"/>
</dbReference>
<dbReference type="Proteomes" id="UP000324222">
    <property type="component" value="Unassembled WGS sequence"/>
</dbReference>
<accession>A0A5B7GR19</accession>
<protein>
    <submittedName>
        <fullName evidence="1">Uncharacterized protein</fullName>
    </submittedName>
</protein>
<sequence>MYNEPHRRSFPNREIDRGFVYQSLDSIGSPHQSESWEDFQEQAYGLANTPPGRDNEPLQSVVHSLLALCGVTQTKLPPLHSTPISVLKEELQPDFTVCCCPVLWKFPSKGEQAKEIVL</sequence>